<proteinExistence type="predicted"/>
<dbReference type="AlphaFoldDB" id="A0A0V1AMR9"/>
<comment type="caution">
    <text evidence="2">The sequence shown here is derived from an EMBL/GenBank/DDBJ whole genome shotgun (WGS) entry which is preliminary data.</text>
</comment>
<keyword evidence="3" id="KW-1185">Reference proteome</keyword>
<evidence type="ECO:0000313" key="1">
    <source>
        <dbReference type="EMBL" id="KRY24854.1"/>
    </source>
</evidence>
<protein>
    <submittedName>
        <fullName evidence="2">Uncharacterized protein</fullName>
    </submittedName>
</protein>
<dbReference type="InParanoid" id="A0A0V1AMR9"/>
<gene>
    <name evidence="2" type="ORF">T01_10305</name>
    <name evidence="1" type="ORF">T01_12779</name>
</gene>
<dbReference type="EMBL" id="JYDH01001380">
    <property type="protein sequence ID" value="KRY24854.1"/>
    <property type="molecule type" value="Genomic_DNA"/>
</dbReference>
<reference evidence="2 3" key="1">
    <citation type="submission" date="2015-01" db="EMBL/GenBank/DDBJ databases">
        <title>Evolution of Trichinella species and genotypes.</title>
        <authorList>
            <person name="Korhonen P.K."/>
            <person name="Edoardo P."/>
            <person name="Giuseppe L.R."/>
            <person name="Gasser R.B."/>
        </authorList>
    </citation>
    <scope>NUCLEOTIDE SEQUENCE [LARGE SCALE GENOMIC DNA]</scope>
    <source>
        <strain evidence="2">ISS3</strain>
    </source>
</reference>
<dbReference type="EMBL" id="JYDH01000661">
    <property type="protein sequence ID" value="KRY25933.1"/>
    <property type="molecule type" value="Genomic_DNA"/>
</dbReference>
<dbReference type="Proteomes" id="UP000054776">
    <property type="component" value="Unassembled WGS sequence"/>
</dbReference>
<sequence>MNINNEKTMHFANRYRAYFLSIFLLNSQHEMISDLTNAKFQYN</sequence>
<name>A0A0V1AMR9_TRISP</name>
<organism evidence="2 3">
    <name type="scientific">Trichinella spiralis</name>
    <name type="common">Trichina worm</name>
    <dbReference type="NCBI Taxonomy" id="6334"/>
    <lineage>
        <taxon>Eukaryota</taxon>
        <taxon>Metazoa</taxon>
        <taxon>Ecdysozoa</taxon>
        <taxon>Nematoda</taxon>
        <taxon>Enoplea</taxon>
        <taxon>Dorylaimia</taxon>
        <taxon>Trichinellida</taxon>
        <taxon>Trichinellidae</taxon>
        <taxon>Trichinella</taxon>
    </lineage>
</organism>
<evidence type="ECO:0000313" key="3">
    <source>
        <dbReference type="Proteomes" id="UP000054776"/>
    </source>
</evidence>
<evidence type="ECO:0000313" key="2">
    <source>
        <dbReference type="EMBL" id="KRY25933.1"/>
    </source>
</evidence>
<accession>A0A0V1AMR9</accession>